<accession>A0A6B8RAA7</accession>
<evidence type="ECO:0000313" key="1">
    <source>
        <dbReference type="EMBL" id="QGQ93579.1"/>
    </source>
</evidence>
<proteinExistence type="predicted"/>
<sequence length="264" mass="29848">MIELTIKGRSYPIRGLLFDKDGTLMSFITFWGKWCERLLYHFQDQLANCQVRIPEDWAQRIFGIVYDKYGAIIDYDRSGPLAMATTNDILAILCWHAYRFGLPWHQAMLIAQASQKTTDAEMNQLRPAQALAGLLPFLEQCRLHKLPLAVVTADDTTSAELHLEWMGIRAFFQTVIGHDQVILGKPNSEMVELACERLQLKPSEVAIIGDTDGDMYMGKAAGVALTIGILPQTSSNHDSMDLTEADVRIYDYEQLEITCSEDER</sequence>
<dbReference type="PANTHER" id="PTHR43434:SF1">
    <property type="entry name" value="PHOSPHOGLYCOLATE PHOSPHATASE"/>
    <property type="match status" value="1"/>
</dbReference>
<reference evidence="2" key="1">
    <citation type="submission" date="2018-11" db="EMBL/GenBank/DDBJ databases">
        <title>Complete genome sequence of Paenibacillus sp. ML311-T8.</title>
        <authorList>
            <person name="Nam Y.-D."/>
            <person name="Kang J."/>
            <person name="Chung W.-H."/>
            <person name="Park Y.S."/>
        </authorList>
    </citation>
    <scope>NUCLEOTIDE SEQUENCE [LARGE SCALE GENOMIC DNA]</scope>
    <source>
        <strain evidence="2">ML311-T8</strain>
    </source>
</reference>
<organism evidence="1 2">
    <name type="scientific">Paenibacillus psychroresistens</name>
    <dbReference type="NCBI Taxonomy" id="1778678"/>
    <lineage>
        <taxon>Bacteria</taxon>
        <taxon>Bacillati</taxon>
        <taxon>Bacillota</taxon>
        <taxon>Bacilli</taxon>
        <taxon>Bacillales</taxon>
        <taxon>Paenibacillaceae</taxon>
        <taxon>Paenibacillus</taxon>
    </lineage>
</organism>
<dbReference type="AlphaFoldDB" id="A0A6B8RAA7"/>
<dbReference type="NCBIfam" id="TIGR01549">
    <property type="entry name" value="HAD-SF-IA-v1"/>
    <property type="match status" value="1"/>
</dbReference>
<keyword evidence="2" id="KW-1185">Reference proteome</keyword>
<dbReference type="PRINTS" id="PR00413">
    <property type="entry name" value="HADHALOGNASE"/>
</dbReference>
<dbReference type="InterPro" id="IPR050155">
    <property type="entry name" value="HAD-like_hydrolase_sf"/>
</dbReference>
<dbReference type="RefSeq" id="WP_155698495.1">
    <property type="nucleotide sequence ID" value="NZ_CP034235.1"/>
</dbReference>
<dbReference type="SUPFAM" id="SSF56784">
    <property type="entry name" value="HAD-like"/>
    <property type="match status" value="1"/>
</dbReference>
<dbReference type="InterPro" id="IPR036412">
    <property type="entry name" value="HAD-like_sf"/>
</dbReference>
<dbReference type="InterPro" id="IPR006439">
    <property type="entry name" value="HAD-SF_hydro_IA"/>
</dbReference>
<dbReference type="Gene3D" id="3.40.50.1000">
    <property type="entry name" value="HAD superfamily/HAD-like"/>
    <property type="match status" value="1"/>
</dbReference>
<dbReference type="PANTHER" id="PTHR43434">
    <property type="entry name" value="PHOSPHOGLYCOLATE PHOSPHATASE"/>
    <property type="match status" value="1"/>
</dbReference>
<protein>
    <submittedName>
        <fullName evidence="1">HAD family hydrolase</fullName>
    </submittedName>
</protein>
<dbReference type="OrthoDB" id="9797743at2"/>
<keyword evidence="1" id="KW-0378">Hydrolase</keyword>
<dbReference type="GO" id="GO:0006281">
    <property type="term" value="P:DNA repair"/>
    <property type="evidence" value="ECO:0007669"/>
    <property type="project" value="TreeGrafter"/>
</dbReference>
<dbReference type="Proteomes" id="UP000426246">
    <property type="component" value="Chromosome"/>
</dbReference>
<dbReference type="GO" id="GO:0008967">
    <property type="term" value="F:phosphoglycolate phosphatase activity"/>
    <property type="evidence" value="ECO:0007669"/>
    <property type="project" value="TreeGrafter"/>
</dbReference>
<gene>
    <name evidence="1" type="ORF">EHS13_00910</name>
</gene>
<dbReference type="Pfam" id="PF00702">
    <property type="entry name" value="Hydrolase"/>
    <property type="match status" value="1"/>
</dbReference>
<name>A0A6B8RAA7_9BACL</name>
<dbReference type="SFLD" id="SFLDG01129">
    <property type="entry name" value="C1.5:_HAD__Beta-PGM__Phosphata"/>
    <property type="match status" value="1"/>
</dbReference>
<dbReference type="KEGG" id="ppsc:EHS13_00910"/>
<dbReference type="EMBL" id="CP034235">
    <property type="protein sequence ID" value="QGQ93579.1"/>
    <property type="molecule type" value="Genomic_DNA"/>
</dbReference>
<dbReference type="InterPro" id="IPR023214">
    <property type="entry name" value="HAD_sf"/>
</dbReference>
<evidence type="ECO:0000313" key="2">
    <source>
        <dbReference type="Proteomes" id="UP000426246"/>
    </source>
</evidence>
<dbReference type="SFLD" id="SFLDS00003">
    <property type="entry name" value="Haloacid_Dehalogenase"/>
    <property type="match status" value="1"/>
</dbReference>